<accession>A0A3A5M0W3</accession>
<dbReference type="AlphaFoldDB" id="A0A3A5M0W3"/>
<dbReference type="EMBL" id="QZVT01000008">
    <property type="protein sequence ID" value="RJT77741.1"/>
    <property type="molecule type" value="Genomic_DNA"/>
</dbReference>
<sequence>MEAALRRHAGKLADIRRHALSVALLSWDSPAGGNFRTYLSERCTELSGTISLLESAAQDLGDYGHLVREAEALHREVGL</sequence>
<gene>
    <name evidence="1" type="ORF">D6T63_14415</name>
</gene>
<dbReference type="Proteomes" id="UP000272560">
    <property type="component" value="Unassembled WGS sequence"/>
</dbReference>
<protein>
    <submittedName>
        <fullName evidence="1">Uncharacterized protein</fullName>
    </submittedName>
</protein>
<name>A0A3A5M0W3_9MICC</name>
<keyword evidence="2" id="KW-1185">Reference proteome</keyword>
<evidence type="ECO:0000313" key="2">
    <source>
        <dbReference type="Proteomes" id="UP000272560"/>
    </source>
</evidence>
<evidence type="ECO:0000313" key="1">
    <source>
        <dbReference type="EMBL" id="RJT77741.1"/>
    </source>
</evidence>
<proteinExistence type="predicted"/>
<organism evidence="1 2">
    <name type="scientific">Arthrobacter cheniae</name>
    <dbReference type="NCBI Taxonomy" id="1258888"/>
    <lineage>
        <taxon>Bacteria</taxon>
        <taxon>Bacillati</taxon>
        <taxon>Actinomycetota</taxon>
        <taxon>Actinomycetes</taxon>
        <taxon>Micrococcales</taxon>
        <taxon>Micrococcaceae</taxon>
        <taxon>Arthrobacter</taxon>
    </lineage>
</organism>
<comment type="caution">
    <text evidence="1">The sequence shown here is derived from an EMBL/GenBank/DDBJ whole genome shotgun (WGS) entry which is preliminary data.</text>
</comment>
<reference evidence="1 2" key="1">
    <citation type="submission" date="2018-09" db="EMBL/GenBank/DDBJ databases">
        <title>Novel species of Arthrobacter.</title>
        <authorList>
            <person name="Liu Q."/>
            <person name="Xin Y.-H."/>
        </authorList>
    </citation>
    <scope>NUCLEOTIDE SEQUENCE [LARGE SCALE GENOMIC DNA]</scope>
    <source>
        <strain evidence="1 2">Hz2</strain>
    </source>
</reference>